<name>A0A4V3UTC3_9GAMM</name>
<proteinExistence type="predicted"/>
<keyword evidence="2" id="KW-1185">Reference proteome</keyword>
<dbReference type="EMBL" id="MWQO01000033">
    <property type="protein sequence ID" value="THD10111.1"/>
    <property type="molecule type" value="Genomic_DNA"/>
</dbReference>
<accession>A0A4V3UTC3</accession>
<reference evidence="1 2" key="1">
    <citation type="submission" date="2017-02" db="EMBL/GenBank/DDBJ databases">
        <title>Whole genome sequencing of Metallibacterium scheffleri DSM 24874 (T).</title>
        <authorList>
            <person name="Kumar S."/>
            <person name="Patil P."/>
            <person name="Patil P.B."/>
        </authorList>
    </citation>
    <scope>NUCLEOTIDE SEQUENCE [LARGE SCALE GENOMIC DNA]</scope>
    <source>
        <strain evidence="1 2">DSM 24874</strain>
    </source>
</reference>
<dbReference type="AlphaFoldDB" id="A0A4V3UTC3"/>
<dbReference type="Proteomes" id="UP000307749">
    <property type="component" value="Unassembled WGS sequence"/>
</dbReference>
<gene>
    <name evidence="1" type="ORF">B1806_09585</name>
</gene>
<sequence length="413" mass="44241">MKNLARDGVIPARRLRSLFASKTTGADAGVKRLGATTLRNSWSAFEPRPKIPVQAVTVFDPRFDSASVRHDLADMAKALYRRGCLDIDLARLNALTGHALHGALVDGFDRDQLNQARRLLDASPFSVGALTADSLHWEINSAGSCLLDDSERESDVRDRLSSLVMFPRSGTLGATFSCIDLSQPWAMKLSAALVRFCVPFFSIGAPHEFFSGSFWGNALIETVTAFSGSCAITEDGSVALDPDLVEHLGLEFGFDALDFDGEIGERVREQVRYIKTVGASPALFDSDLEAVASLRDEAARLSGVNGLVLQSVASLLERFGSMRDSLACDAEFAAESLNEEVPLSGIHLFPSSSYGFHSECVDEIHQHMMEIGGDAGVVVRSENADALAGLASLQGGCIAALSALLANLSQESP</sequence>
<evidence type="ECO:0000313" key="2">
    <source>
        <dbReference type="Proteomes" id="UP000307749"/>
    </source>
</evidence>
<organism evidence="1 2">
    <name type="scientific">Metallibacterium scheffleri</name>
    <dbReference type="NCBI Taxonomy" id="993689"/>
    <lineage>
        <taxon>Bacteria</taxon>
        <taxon>Pseudomonadati</taxon>
        <taxon>Pseudomonadota</taxon>
        <taxon>Gammaproteobacteria</taxon>
        <taxon>Lysobacterales</taxon>
        <taxon>Rhodanobacteraceae</taxon>
        <taxon>Metallibacterium</taxon>
    </lineage>
</organism>
<dbReference type="STRING" id="993689.GCA_002077135_00064"/>
<protein>
    <submittedName>
        <fullName evidence="1">Uncharacterized protein</fullName>
    </submittedName>
</protein>
<comment type="caution">
    <text evidence="1">The sequence shown here is derived from an EMBL/GenBank/DDBJ whole genome shotgun (WGS) entry which is preliminary data.</text>
</comment>
<evidence type="ECO:0000313" key="1">
    <source>
        <dbReference type="EMBL" id="THD10111.1"/>
    </source>
</evidence>